<dbReference type="AlphaFoldDB" id="A0A2S1SFV1"/>
<dbReference type="KEGG" id="fpal:HYN49_04785"/>
<keyword evidence="3" id="KW-1185">Reference proteome</keyword>
<gene>
    <name evidence="2" type="ORF">HYN49_04785</name>
</gene>
<organism evidence="2 3">
    <name type="scientific">Flavobacterium pallidum</name>
    <dbReference type="NCBI Taxonomy" id="2172098"/>
    <lineage>
        <taxon>Bacteria</taxon>
        <taxon>Pseudomonadati</taxon>
        <taxon>Bacteroidota</taxon>
        <taxon>Flavobacteriia</taxon>
        <taxon>Flavobacteriales</taxon>
        <taxon>Flavobacteriaceae</taxon>
        <taxon>Flavobacterium</taxon>
    </lineage>
</organism>
<evidence type="ECO:0000313" key="2">
    <source>
        <dbReference type="EMBL" id="AWI25265.1"/>
    </source>
</evidence>
<keyword evidence="1" id="KW-0812">Transmembrane</keyword>
<protein>
    <submittedName>
        <fullName evidence="2">Uncharacterized protein</fullName>
    </submittedName>
</protein>
<feature type="transmembrane region" description="Helical" evidence="1">
    <location>
        <begin position="16"/>
        <end position="39"/>
    </location>
</feature>
<dbReference type="EMBL" id="CP029187">
    <property type="protein sequence ID" value="AWI25265.1"/>
    <property type="molecule type" value="Genomic_DNA"/>
</dbReference>
<keyword evidence="1" id="KW-1133">Transmembrane helix</keyword>
<accession>A0A2S1SFV1</accession>
<sequence>MFDVVGNADNALPEQIAATAVNVGVTFWFTVMVIVAVLAHCPTDGVKVYVLVAVLFNAGDHVPV</sequence>
<proteinExistence type="predicted"/>
<evidence type="ECO:0000313" key="3">
    <source>
        <dbReference type="Proteomes" id="UP000244937"/>
    </source>
</evidence>
<keyword evidence="1" id="KW-0472">Membrane</keyword>
<reference evidence="2 3" key="1">
    <citation type="submission" date="2018-05" db="EMBL/GenBank/DDBJ databases">
        <title>Genome sequencing of Flavobacterium sp. HYN0049.</title>
        <authorList>
            <person name="Yi H."/>
            <person name="Baek C."/>
        </authorList>
    </citation>
    <scope>NUCLEOTIDE SEQUENCE [LARGE SCALE GENOMIC DNA]</scope>
    <source>
        <strain evidence="2 3">HYN0049</strain>
    </source>
</reference>
<evidence type="ECO:0000256" key="1">
    <source>
        <dbReference type="SAM" id="Phobius"/>
    </source>
</evidence>
<dbReference type="Proteomes" id="UP000244937">
    <property type="component" value="Chromosome"/>
</dbReference>
<name>A0A2S1SFV1_9FLAO</name>